<evidence type="ECO:0000256" key="1">
    <source>
        <dbReference type="SAM" id="Phobius"/>
    </source>
</evidence>
<proteinExistence type="predicted"/>
<dbReference type="InterPro" id="IPR045275">
    <property type="entry name" value="MscS_archaea/bacteria_type"/>
</dbReference>
<protein>
    <submittedName>
        <fullName evidence="2">Mechanosensitive ion channel</fullName>
    </submittedName>
</protein>
<feature type="transmembrane region" description="Helical" evidence="1">
    <location>
        <begin position="249"/>
        <end position="266"/>
    </location>
</feature>
<evidence type="ECO:0000313" key="3">
    <source>
        <dbReference type="Proteomes" id="UP001597541"/>
    </source>
</evidence>
<reference evidence="3" key="1">
    <citation type="journal article" date="2019" name="Int. J. Syst. Evol. Microbiol.">
        <title>The Global Catalogue of Microorganisms (GCM) 10K type strain sequencing project: providing services to taxonomists for standard genome sequencing and annotation.</title>
        <authorList>
            <consortium name="The Broad Institute Genomics Platform"/>
            <consortium name="The Broad Institute Genome Sequencing Center for Infectious Disease"/>
            <person name="Wu L."/>
            <person name="Ma J."/>
        </authorList>
    </citation>
    <scope>NUCLEOTIDE SEQUENCE [LARGE SCALE GENOMIC DNA]</scope>
    <source>
        <strain evidence="3">KCTC 3950</strain>
    </source>
</reference>
<keyword evidence="1" id="KW-1133">Transmembrane helix</keyword>
<comment type="caution">
    <text evidence="2">The sequence shown here is derived from an EMBL/GenBank/DDBJ whole genome shotgun (WGS) entry which is preliminary data.</text>
</comment>
<dbReference type="PANTHER" id="PTHR30221:SF1">
    <property type="entry name" value="SMALL-CONDUCTANCE MECHANOSENSITIVE CHANNEL"/>
    <property type="match status" value="1"/>
</dbReference>
<feature type="transmembrane region" description="Helical" evidence="1">
    <location>
        <begin position="278"/>
        <end position="303"/>
    </location>
</feature>
<feature type="transmembrane region" description="Helical" evidence="1">
    <location>
        <begin position="470"/>
        <end position="491"/>
    </location>
</feature>
<feature type="transmembrane region" description="Helical" evidence="1">
    <location>
        <begin position="191"/>
        <end position="216"/>
    </location>
</feature>
<dbReference type="EMBL" id="JBHUME010000008">
    <property type="protein sequence ID" value="MFD2613473.1"/>
    <property type="molecule type" value="Genomic_DNA"/>
</dbReference>
<dbReference type="Gene3D" id="1.10.287.1260">
    <property type="match status" value="1"/>
</dbReference>
<feature type="transmembrane region" description="Helical" evidence="1">
    <location>
        <begin position="20"/>
        <end position="41"/>
    </location>
</feature>
<name>A0ABW5PEP0_9BACL</name>
<feature type="transmembrane region" description="Helical" evidence="1">
    <location>
        <begin position="444"/>
        <end position="464"/>
    </location>
</feature>
<feature type="transmembrane region" description="Helical" evidence="1">
    <location>
        <begin position="78"/>
        <end position="99"/>
    </location>
</feature>
<gene>
    <name evidence="2" type="ORF">ACFSUF_13660</name>
</gene>
<feature type="transmembrane region" description="Helical" evidence="1">
    <location>
        <begin position="370"/>
        <end position="391"/>
    </location>
</feature>
<dbReference type="NCBIfam" id="NF033912">
    <property type="entry name" value="msc"/>
    <property type="match status" value="2"/>
</dbReference>
<feature type="transmembrane region" description="Helical" evidence="1">
    <location>
        <begin position="111"/>
        <end position="137"/>
    </location>
</feature>
<dbReference type="InterPro" id="IPR008910">
    <property type="entry name" value="MSC_TM_helix"/>
</dbReference>
<dbReference type="Pfam" id="PF05552">
    <property type="entry name" value="MS_channel_1st_1"/>
    <property type="match status" value="4"/>
</dbReference>
<keyword evidence="3" id="KW-1185">Reference proteome</keyword>
<sequence>MNHNDNWNNWDMVYLMNNNHIWRLLAAVVILIAGLWVAKAVGGAIAKGLSRTNVDRHGETYFKSKSSLSRIAGQVIKYFLYLITILVVLELMSFTSILNPFVGLIGSITSFIPYLLAAALLAAVAHILGTLLKSLLVRMLDSETVRKHSPVLNQYKETLGTVLYALIILLFAPSILQALHIDAVSRPVGAIVNLIISYLPLLVSAAILVVIGHLIAKFVANLAQTLAASMNLQRWTGPEVNAPSIIRSLVYFLILFPIIVQALNILQIQSIQQPAEGILNLIMSWIPRVAVAAFLIYLGYIIAKIARNFALTLLSPMKLDQKTYGLATMFNRKKTMLDAQGNPLGGGITPVLDTTGDTLGARTTWPVTRWIANLIGILVFGFFLVEGTNILGLEFISATVASIMALLPRLVLVALIVLAGIVLARMAAGMVSDSNPLKSFIQPLIIVLAVVIGLTEIGLASIIITSGFMIVLGALAVTFIISVGIGSIPAVKKYWDKKQSRGSQM</sequence>
<dbReference type="PANTHER" id="PTHR30221">
    <property type="entry name" value="SMALL-CONDUCTANCE MECHANOSENSITIVE CHANNEL"/>
    <property type="match status" value="1"/>
</dbReference>
<dbReference type="Proteomes" id="UP001597541">
    <property type="component" value="Unassembled WGS sequence"/>
</dbReference>
<feature type="transmembrane region" description="Helical" evidence="1">
    <location>
        <begin position="158"/>
        <end position="179"/>
    </location>
</feature>
<keyword evidence="1" id="KW-0472">Membrane</keyword>
<organism evidence="2 3">
    <name type="scientific">Paenibacillus gansuensis</name>
    <dbReference type="NCBI Taxonomy" id="306542"/>
    <lineage>
        <taxon>Bacteria</taxon>
        <taxon>Bacillati</taxon>
        <taxon>Bacillota</taxon>
        <taxon>Bacilli</taxon>
        <taxon>Bacillales</taxon>
        <taxon>Paenibacillaceae</taxon>
        <taxon>Paenibacillus</taxon>
    </lineage>
</organism>
<dbReference type="RefSeq" id="WP_377603467.1">
    <property type="nucleotide sequence ID" value="NZ_JBHUME010000008.1"/>
</dbReference>
<evidence type="ECO:0000313" key="2">
    <source>
        <dbReference type="EMBL" id="MFD2613473.1"/>
    </source>
</evidence>
<feature type="transmembrane region" description="Helical" evidence="1">
    <location>
        <begin position="403"/>
        <end position="424"/>
    </location>
</feature>
<accession>A0ABW5PEP0</accession>
<keyword evidence="1" id="KW-0812">Transmembrane</keyword>